<dbReference type="CDD" id="cd20335">
    <property type="entry name" value="BRcat_RBR"/>
    <property type="match status" value="1"/>
</dbReference>
<keyword evidence="8" id="KW-0862">Zinc</keyword>
<evidence type="ECO:0000256" key="1">
    <source>
        <dbReference type="ARBA" id="ARBA00001798"/>
    </source>
</evidence>
<dbReference type="InterPro" id="IPR002867">
    <property type="entry name" value="IBR_dom"/>
</dbReference>
<dbReference type="PROSITE" id="PS50089">
    <property type="entry name" value="ZF_RING_2"/>
    <property type="match status" value="1"/>
</dbReference>
<organism evidence="14 15">
    <name type="scientific">Seiridium unicorne</name>
    <dbReference type="NCBI Taxonomy" id="138068"/>
    <lineage>
        <taxon>Eukaryota</taxon>
        <taxon>Fungi</taxon>
        <taxon>Dikarya</taxon>
        <taxon>Ascomycota</taxon>
        <taxon>Pezizomycotina</taxon>
        <taxon>Sordariomycetes</taxon>
        <taxon>Xylariomycetidae</taxon>
        <taxon>Amphisphaeriales</taxon>
        <taxon>Sporocadaceae</taxon>
        <taxon>Seiridium</taxon>
    </lineage>
</organism>
<dbReference type="InterPro" id="IPR031127">
    <property type="entry name" value="E3_UB_ligase_RBR"/>
</dbReference>
<dbReference type="PANTHER" id="PTHR11685">
    <property type="entry name" value="RBR FAMILY RING FINGER AND IBR DOMAIN-CONTAINING"/>
    <property type="match status" value="1"/>
</dbReference>
<evidence type="ECO:0000256" key="6">
    <source>
        <dbReference type="ARBA" id="ARBA00022771"/>
    </source>
</evidence>
<dbReference type="Pfam" id="PF03694">
    <property type="entry name" value="Erg28"/>
    <property type="match status" value="1"/>
</dbReference>
<feature type="compositionally biased region" description="Basic and acidic residues" evidence="10">
    <location>
        <begin position="193"/>
        <end position="211"/>
    </location>
</feature>
<dbReference type="PROSITE" id="PS51873">
    <property type="entry name" value="TRIAD"/>
    <property type="match status" value="1"/>
</dbReference>
<gene>
    <name evidence="14" type="ORF">SUNI508_03234</name>
</gene>
<dbReference type="SMART" id="SM00647">
    <property type="entry name" value="IBR"/>
    <property type="match status" value="1"/>
</dbReference>
<keyword evidence="11" id="KW-0812">Transmembrane</keyword>
<dbReference type="Pfam" id="PF01485">
    <property type="entry name" value="IBR"/>
    <property type="match status" value="1"/>
</dbReference>
<accession>A0ABR2VE29</accession>
<keyword evidence="11" id="KW-1133">Transmembrane helix</keyword>
<protein>
    <recommendedName>
        <fullName evidence="2">RBR-type E3 ubiquitin transferase</fullName>
        <ecNumber evidence="2">2.3.2.31</ecNumber>
    </recommendedName>
</protein>
<dbReference type="EC" id="2.3.2.31" evidence="2"/>
<dbReference type="Gene3D" id="3.30.40.10">
    <property type="entry name" value="Zinc/RING finger domain, C3HC4 (zinc finger)"/>
    <property type="match status" value="1"/>
</dbReference>
<dbReference type="InterPro" id="IPR044066">
    <property type="entry name" value="TRIAD_supradom"/>
</dbReference>
<keyword evidence="5" id="KW-0677">Repeat</keyword>
<keyword evidence="7" id="KW-0833">Ubl conjugation pathway</keyword>
<evidence type="ECO:0000259" key="12">
    <source>
        <dbReference type="PROSITE" id="PS50089"/>
    </source>
</evidence>
<dbReference type="InterPro" id="IPR005352">
    <property type="entry name" value="Erg28"/>
</dbReference>
<feature type="transmembrane region" description="Helical" evidence="11">
    <location>
        <begin position="81"/>
        <end position="99"/>
    </location>
</feature>
<keyword evidence="15" id="KW-1185">Reference proteome</keyword>
<evidence type="ECO:0000256" key="3">
    <source>
        <dbReference type="ARBA" id="ARBA00022679"/>
    </source>
</evidence>
<evidence type="ECO:0000313" key="15">
    <source>
        <dbReference type="Proteomes" id="UP001408356"/>
    </source>
</evidence>
<feature type="domain" description="RING-type" evidence="12">
    <location>
        <begin position="505"/>
        <end position="557"/>
    </location>
</feature>
<feature type="domain" description="RING-type" evidence="13">
    <location>
        <begin position="501"/>
        <end position="682"/>
    </location>
</feature>
<evidence type="ECO:0000256" key="7">
    <source>
        <dbReference type="ARBA" id="ARBA00022786"/>
    </source>
</evidence>
<reference evidence="14 15" key="1">
    <citation type="journal article" date="2024" name="J. Plant Pathol.">
        <title>Sequence and assembly of the genome of Seiridium unicorne, isolate CBS 538.82, causal agent of cypress canker disease.</title>
        <authorList>
            <person name="Scali E."/>
            <person name="Rocca G.D."/>
            <person name="Danti R."/>
            <person name="Garbelotto M."/>
            <person name="Barberini S."/>
            <person name="Baroncelli R."/>
            <person name="Emiliani G."/>
        </authorList>
    </citation>
    <scope>NUCLEOTIDE SEQUENCE [LARGE SCALE GENOMIC DNA]</scope>
    <source>
        <strain evidence="14 15">BM-138-508</strain>
    </source>
</reference>
<evidence type="ECO:0000256" key="2">
    <source>
        <dbReference type="ARBA" id="ARBA00012251"/>
    </source>
</evidence>
<dbReference type="SUPFAM" id="SSF57850">
    <property type="entry name" value="RING/U-box"/>
    <property type="match status" value="2"/>
</dbReference>
<dbReference type="InterPro" id="IPR013083">
    <property type="entry name" value="Znf_RING/FYVE/PHD"/>
</dbReference>
<proteinExistence type="predicted"/>
<evidence type="ECO:0000313" key="14">
    <source>
        <dbReference type="EMBL" id="KAK9425094.1"/>
    </source>
</evidence>
<name>A0ABR2VE29_9PEZI</name>
<keyword evidence="11" id="KW-0472">Membrane</keyword>
<evidence type="ECO:0000256" key="11">
    <source>
        <dbReference type="SAM" id="Phobius"/>
    </source>
</evidence>
<dbReference type="Proteomes" id="UP001408356">
    <property type="component" value="Unassembled WGS sequence"/>
</dbReference>
<dbReference type="EMBL" id="JARVKF010000024">
    <property type="protein sequence ID" value="KAK9425094.1"/>
    <property type="molecule type" value="Genomic_DNA"/>
</dbReference>
<comment type="caution">
    <text evidence="14">The sequence shown here is derived from an EMBL/GenBank/DDBJ whole genome shotgun (WGS) entry which is preliminary data.</text>
</comment>
<keyword evidence="4" id="KW-0479">Metal-binding</keyword>
<evidence type="ECO:0000259" key="13">
    <source>
        <dbReference type="PROSITE" id="PS51873"/>
    </source>
</evidence>
<dbReference type="InterPro" id="IPR001841">
    <property type="entry name" value="Znf_RING"/>
</dbReference>
<evidence type="ECO:0000256" key="4">
    <source>
        <dbReference type="ARBA" id="ARBA00022723"/>
    </source>
</evidence>
<sequence>MVSAFLPQHDGFLPYFLIYSGVSALIHTVVCYVKSPAVALTAFNGPARPPPTGLLARVYGVKNTYTSLIRLYAAYAITNGALYDLATATFAGVLFLYITELTVYKTVRLREALFPYITAGSGLVWMLLQRDCDASISPSKGSAALRALLYAAHWAVSYDDSQVWLRTHAASPSFCNMVTFSPSVPHRPRAHRSHYDSRSRRTAKSEASSRELPEKRVHIELVDLDDLRDPIKIGIRRTSQLSHVTAFLKQRYHDDDDDETVSKDAQILYYWLDKCLLGDEIPSGISTLHYRTVDCSDGDGDDGDGDDDDACDDAVQIIWSSRVRLEMDVTHQLRSDIKNGETIGGLRRTLASLLNVKDPNRIVVSARGGLRPGLLQGNNWKVSRIGAWLCRKIWIDVAPTDNYIILKGVNEEYIYHPPLAGDGHSIDFRTLRNWLLFRIITNVHHRASSRLRVDADDVALICKGRVLNKRGRIPLRQTVYFELTRGTADGFVAEEAWLVPQTESCLVCGDDKRVSEMPGSITKSCEHEPNTCKECVGQWISSSMDTLAWDRLKCPECPEILSFADVRAFASREIFARYDTLAMKAAVASIHDFKWCLNPRCGSGQIVRPGCEKIRCHSCKALSCGQHDVPWHKGETCDDYDRRTRRQRKGERASEKKVKEITKACPECHKDVYKFSGCDHIT</sequence>
<comment type="catalytic activity">
    <reaction evidence="1">
        <text>[E2 ubiquitin-conjugating enzyme]-S-ubiquitinyl-L-cysteine + [acceptor protein]-L-lysine = [E2 ubiquitin-conjugating enzyme]-L-cysteine + [acceptor protein]-N(6)-ubiquitinyl-L-lysine.</text>
        <dbReference type="EC" id="2.3.2.31"/>
    </reaction>
</comment>
<evidence type="ECO:0000256" key="8">
    <source>
        <dbReference type="ARBA" id="ARBA00022833"/>
    </source>
</evidence>
<evidence type="ECO:0000256" key="10">
    <source>
        <dbReference type="SAM" id="MobiDB-lite"/>
    </source>
</evidence>
<keyword evidence="3" id="KW-0808">Transferase</keyword>
<evidence type="ECO:0000256" key="5">
    <source>
        <dbReference type="ARBA" id="ARBA00022737"/>
    </source>
</evidence>
<feature type="region of interest" description="Disordered" evidence="10">
    <location>
        <begin position="185"/>
        <end position="211"/>
    </location>
</feature>
<keyword evidence="6 9" id="KW-0863">Zinc-finger</keyword>
<feature type="transmembrane region" description="Helical" evidence="11">
    <location>
        <begin position="12"/>
        <end position="33"/>
    </location>
</feature>
<evidence type="ECO:0000256" key="9">
    <source>
        <dbReference type="PROSITE-ProRule" id="PRU00175"/>
    </source>
</evidence>